<dbReference type="InterPro" id="IPR036390">
    <property type="entry name" value="WH_DNA-bd_sf"/>
</dbReference>
<evidence type="ECO:0000313" key="6">
    <source>
        <dbReference type="Proteomes" id="UP000034883"/>
    </source>
</evidence>
<dbReference type="PANTHER" id="PTHR33204:SF29">
    <property type="entry name" value="TRANSCRIPTIONAL REGULATOR"/>
    <property type="match status" value="1"/>
</dbReference>
<keyword evidence="3" id="KW-0804">Transcription</keyword>
<dbReference type="Pfam" id="PF01638">
    <property type="entry name" value="HxlR"/>
    <property type="match status" value="1"/>
</dbReference>
<accession>A0A0F6YMB2</accession>
<evidence type="ECO:0000313" key="5">
    <source>
        <dbReference type="EMBL" id="AKF10560.1"/>
    </source>
</evidence>
<gene>
    <name evidence="5" type="ORF">DB32_007709</name>
</gene>
<dbReference type="Gene3D" id="1.10.10.10">
    <property type="entry name" value="Winged helix-like DNA-binding domain superfamily/Winged helix DNA-binding domain"/>
    <property type="match status" value="1"/>
</dbReference>
<dbReference type="GO" id="GO:0003677">
    <property type="term" value="F:DNA binding"/>
    <property type="evidence" value="ECO:0007669"/>
    <property type="project" value="UniProtKB-KW"/>
</dbReference>
<sequence length="114" mass="12777">MEARMAKKRPRVCGIGPAFEVIGGKWKAQILWEMHTDAKRFGELKRLVPGISEKMLTQQLRELEADGLVHREVLVAVPPHVEYSCTPLGASLNEALGPIADWGERYEKARAKGR</sequence>
<dbReference type="InterPro" id="IPR002577">
    <property type="entry name" value="HTH_HxlR"/>
</dbReference>
<evidence type="ECO:0000259" key="4">
    <source>
        <dbReference type="PROSITE" id="PS51118"/>
    </source>
</evidence>
<dbReference type="STRING" id="927083.DB32_007709"/>
<keyword evidence="2" id="KW-0238">DNA-binding</keyword>
<keyword evidence="1" id="KW-0805">Transcription regulation</keyword>
<dbReference type="AlphaFoldDB" id="A0A0F6YMB2"/>
<dbReference type="KEGG" id="samy:DB32_007709"/>
<dbReference type="SUPFAM" id="SSF46785">
    <property type="entry name" value="Winged helix' DNA-binding domain"/>
    <property type="match status" value="1"/>
</dbReference>
<name>A0A0F6YMB2_9BACT</name>
<organism evidence="5 6">
    <name type="scientific">Sandaracinus amylolyticus</name>
    <dbReference type="NCBI Taxonomy" id="927083"/>
    <lineage>
        <taxon>Bacteria</taxon>
        <taxon>Pseudomonadati</taxon>
        <taxon>Myxococcota</taxon>
        <taxon>Polyangia</taxon>
        <taxon>Polyangiales</taxon>
        <taxon>Sandaracinaceae</taxon>
        <taxon>Sandaracinus</taxon>
    </lineage>
</organism>
<keyword evidence="6" id="KW-1185">Reference proteome</keyword>
<proteinExistence type="predicted"/>
<evidence type="ECO:0000256" key="2">
    <source>
        <dbReference type="ARBA" id="ARBA00023125"/>
    </source>
</evidence>
<reference evidence="5 6" key="1">
    <citation type="submission" date="2015-03" db="EMBL/GenBank/DDBJ databases">
        <title>Genome assembly of Sandaracinus amylolyticus DSM 53668.</title>
        <authorList>
            <person name="Sharma G."/>
            <person name="Subramanian S."/>
        </authorList>
    </citation>
    <scope>NUCLEOTIDE SEQUENCE [LARGE SCALE GENOMIC DNA]</scope>
    <source>
        <strain evidence="5 6">DSM 53668</strain>
    </source>
</reference>
<dbReference type="InterPro" id="IPR036388">
    <property type="entry name" value="WH-like_DNA-bd_sf"/>
</dbReference>
<dbReference type="EMBL" id="CP011125">
    <property type="protein sequence ID" value="AKF10560.1"/>
    <property type="molecule type" value="Genomic_DNA"/>
</dbReference>
<evidence type="ECO:0000256" key="1">
    <source>
        <dbReference type="ARBA" id="ARBA00023015"/>
    </source>
</evidence>
<evidence type="ECO:0000256" key="3">
    <source>
        <dbReference type="ARBA" id="ARBA00023163"/>
    </source>
</evidence>
<dbReference type="PROSITE" id="PS51118">
    <property type="entry name" value="HTH_HXLR"/>
    <property type="match status" value="1"/>
</dbReference>
<protein>
    <submittedName>
        <fullName evidence="5">Transcriptional regulator, HxlR family protein</fullName>
    </submittedName>
</protein>
<dbReference type="Proteomes" id="UP000034883">
    <property type="component" value="Chromosome"/>
</dbReference>
<dbReference type="PANTHER" id="PTHR33204">
    <property type="entry name" value="TRANSCRIPTIONAL REGULATOR, MARR FAMILY"/>
    <property type="match status" value="1"/>
</dbReference>
<feature type="domain" description="HTH hxlR-type" evidence="4">
    <location>
        <begin position="13"/>
        <end position="111"/>
    </location>
</feature>